<sequence>MVRKVLWPWNAAALPEIMAEALQESKLGVPEQRPDGQAAGLQPSSAAGARGGGTAEARARPNVEVNRRAEGTSELNRRLGAVEKGAAALECCGVAGDYGWGLTEKQARCVGWWIDRGVAGQ</sequence>
<accession>A0A060NIL5</accession>
<feature type="compositionally biased region" description="Basic and acidic residues" evidence="1">
    <location>
        <begin position="57"/>
        <end position="75"/>
    </location>
</feature>
<reference evidence="2 3" key="1">
    <citation type="journal article" date="2014" name="Nat. Commun.">
        <title>Physiological and genomic features of highly alkaliphilic hydrogen-utilizing Betaproteobacteria from a continental serpentinizing site.</title>
        <authorList>
            <person name="Suzuki S."/>
            <person name="Kuenen J.G."/>
            <person name="Schipper K."/>
            <person name="van der Velde S."/>
            <person name="Ishii S."/>
            <person name="Wu A."/>
            <person name="Sorokin D.Y."/>
            <person name="Tenney A."/>
            <person name="Meng X.Y."/>
            <person name="Morrill P.L."/>
            <person name="Kamagata Y."/>
            <person name="Muyzer G."/>
            <person name="Nealson K.H."/>
        </authorList>
    </citation>
    <scope>NUCLEOTIDE SEQUENCE [LARGE SCALE GENOMIC DNA]</scope>
    <source>
        <strain evidence="2 3">A1</strain>
    </source>
</reference>
<dbReference type="Proteomes" id="UP000067461">
    <property type="component" value="Chromosome"/>
</dbReference>
<dbReference type="KEGG" id="cbaa:SRAA_1338"/>
<keyword evidence="3" id="KW-1185">Reference proteome</keyword>
<proteinExistence type="predicted"/>
<name>A0A060NIL5_9BURK</name>
<gene>
    <name evidence="2" type="ORF">SRAA_1338</name>
</gene>
<evidence type="ECO:0000313" key="3">
    <source>
        <dbReference type="Proteomes" id="UP000067461"/>
    </source>
</evidence>
<protein>
    <submittedName>
        <fullName evidence="2">Uncharacterized protein</fullName>
    </submittedName>
</protein>
<dbReference type="HOGENOM" id="CLU_2034077_0_0_4"/>
<organism evidence="2 3">
    <name type="scientific">Serpentinimonas raichei</name>
    <dbReference type="NCBI Taxonomy" id="1458425"/>
    <lineage>
        <taxon>Bacteria</taxon>
        <taxon>Pseudomonadati</taxon>
        <taxon>Pseudomonadota</taxon>
        <taxon>Betaproteobacteria</taxon>
        <taxon>Burkholderiales</taxon>
        <taxon>Comamonadaceae</taxon>
        <taxon>Serpentinimonas</taxon>
    </lineage>
</organism>
<dbReference type="AlphaFoldDB" id="A0A060NIL5"/>
<evidence type="ECO:0000256" key="1">
    <source>
        <dbReference type="SAM" id="MobiDB-lite"/>
    </source>
</evidence>
<evidence type="ECO:0000313" key="2">
    <source>
        <dbReference type="EMBL" id="BAO81192.1"/>
    </source>
</evidence>
<feature type="region of interest" description="Disordered" evidence="1">
    <location>
        <begin position="25"/>
        <end position="75"/>
    </location>
</feature>
<dbReference type="EMBL" id="AP014568">
    <property type="protein sequence ID" value="BAO81192.1"/>
    <property type="molecule type" value="Genomic_DNA"/>
</dbReference>